<dbReference type="STRING" id="246404.A0A507FPM1"/>
<keyword evidence="5" id="KW-0249">Electron transport</keyword>
<comment type="subcellular location">
    <subcellularLocation>
        <location evidence="1">Membrane</location>
        <topology evidence="1">Multi-pass membrane protein</topology>
    </subcellularLocation>
</comment>
<evidence type="ECO:0000313" key="14">
    <source>
        <dbReference type="Proteomes" id="UP000320333"/>
    </source>
</evidence>
<feature type="domain" description="FAD-binding FR-type" evidence="12">
    <location>
        <begin position="239"/>
        <end position="357"/>
    </location>
</feature>
<dbReference type="GO" id="GO:0006952">
    <property type="term" value="P:defense response"/>
    <property type="evidence" value="ECO:0007669"/>
    <property type="project" value="TreeGrafter"/>
</dbReference>
<dbReference type="SFLD" id="SFLDS00052">
    <property type="entry name" value="Ferric_Reductase_Domain"/>
    <property type="match status" value="1"/>
</dbReference>
<evidence type="ECO:0000256" key="7">
    <source>
        <dbReference type="ARBA" id="ARBA00023002"/>
    </source>
</evidence>
<dbReference type="GO" id="GO:0046872">
    <property type="term" value="F:metal ion binding"/>
    <property type="evidence" value="ECO:0007669"/>
    <property type="project" value="UniProtKB-KW"/>
</dbReference>
<dbReference type="InterPro" id="IPR013121">
    <property type="entry name" value="Fe_red_NAD-bd_6"/>
</dbReference>
<dbReference type="SFLD" id="SFLDG01168">
    <property type="entry name" value="Ferric_reductase_subgroup_(FRE"/>
    <property type="match status" value="1"/>
</dbReference>
<keyword evidence="4" id="KW-0479">Metal-binding</keyword>
<dbReference type="AlphaFoldDB" id="A0A507FPM1"/>
<dbReference type="Gene3D" id="3.40.50.80">
    <property type="entry name" value="Nucleotide-binding domain of ferredoxin-NADP reductase (FNR) module"/>
    <property type="match status" value="1"/>
</dbReference>
<evidence type="ECO:0000313" key="13">
    <source>
        <dbReference type="EMBL" id="TPX78213.1"/>
    </source>
</evidence>
<keyword evidence="9" id="KW-0813">Transport</keyword>
<dbReference type="InterPro" id="IPR013112">
    <property type="entry name" value="FAD-bd_8"/>
</dbReference>
<dbReference type="OrthoDB" id="167398at2759"/>
<dbReference type="Proteomes" id="UP000320333">
    <property type="component" value="Unassembled WGS sequence"/>
</dbReference>
<dbReference type="PANTHER" id="PTHR11972:SF153">
    <property type="entry name" value="SUPEROXIDE-GENERATING NADPH OXIDASE HEAVY CHAIN SUBUNIT A"/>
    <property type="match status" value="1"/>
</dbReference>
<feature type="transmembrane region" description="Helical" evidence="11">
    <location>
        <begin position="66"/>
        <end position="87"/>
    </location>
</feature>
<evidence type="ECO:0000256" key="1">
    <source>
        <dbReference type="ARBA" id="ARBA00004141"/>
    </source>
</evidence>
<keyword evidence="8" id="KW-0408">Iron</keyword>
<evidence type="ECO:0000256" key="5">
    <source>
        <dbReference type="ARBA" id="ARBA00022982"/>
    </source>
</evidence>
<keyword evidence="2" id="KW-0349">Heme</keyword>
<dbReference type="PANTHER" id="PTHR11972">
    <property type="entry name" value="NADPH OXIDASE"/>
    <property type="match status" value="1"/>
</dbReference>
<dbReference type="Pfam" id="PF01794">
    <property type="entry name" value="Ferric_reduct"/>
    <property type="match status" value="1"/>
</dbReference>
<dbReference type="SUPFAM" id="SSF63380">
    <property type="entry name" value="Riboflavin synthase domain-like"/>
    <property type="match status" value="1"/>
</dbReference>
<keyword evidence="7" id="KW-0560">Oxidoreductase</keyword>
<proteinExistence type="predicted"/>
<comment type="caution">
    <text evidence="13">The sequence shown here is derived from an EMBL/GenBank/DDBJ whole genome shotgun (WGS) entry which is preliminary data.</text>
</comment>
<dbReference type="GO" id="GO:0006811">
    <property type="term" value="P:monoatomic ion transport"/>
    <property type="evidence" value="ECO:0007669"/>
    <property type="project" value="UniProtKB-KW"/>
</dbReference>
<dbReference type="GO" id="GO:0016175">
    <property type="term" value="F:superoxide-generating NAD(P)H oxidase activity"/>
    <property type="evidence" value="ECO:0007669"/>
    <property type="project" value="TreeGrafter"/>
</dbReference>
<evidence type="ECO:0000256" key="6">
    <source>
        <dbReference type="ARBA" id="ARBA00022989"/>
    </source>
</evidence>
<name>A0A507FPM1_9FUNG</name>
<dbReference type="GO" id="GO:0043020">
    <property type="term" value="C:NADPH oxidase complex"/>
    <property type="evidence" value="ECO:0007669"/>
    <property type="project" value="TreeGrafter"/>
</dbReference>
<evidence type="ECO:0000259" key="12">
    <source>
        <dbReference type="PROSITE" id="PS51384"/>
    </source>
</evidence>
<organism evidence="13 14">
    <name type="scientific">Chytriomyces confervae</name>
    <dbReference type="NCBI Taxonomy" id="246404"/>
    <lineage>
        <taxon>Eukaryota</taxon>
        <taxon>Fungi</taxon>
        <taxon>Fungi incertae sedis</taxon>
        <taxon>Chytridiomycota</taxon>
        <taxon>Chytridiomycota incertae sedis</taxon>
        <taxon>Chytridiomycetes</taxon>
        <taxon>Chytridiales</taxon>
        <taxon>Chytriomycetaceae</taxon>
        <taxon>Chytriomyces</taxon>
    </lineage>
</organism>
<dbReference type="Gene3D" id="2.40.30.10">
    <property type="entry name" value="Translation factors"/>
    <property type="match status" value="1"/>
</dbReference>
<evidence type="ECO:0000256" key="10">
    <source>
        <dbReference type="ARBA" id="ARBA00023136"/>
    </source>
</evidence>
<keyword evidence="6 11" id="KW-1133">Transmembrane helix</keyword>
<dbReference type="InterPro" id="IPR013130">
    <property type="entry name" value="Fe3_Rdtase_TM_dom"/>
</dbReference>
<dbReference type="EMBL" id="QEAP01000007">
    <property type="protein sequence ID" value="TPX78213.1"/>
    <property type="molecule type" value="Genomic_DNA"/>
</dbReference>
<dbReference type="SUPFAM" id="SSF52343">
    <property type="entry name" value="Ferredoxin reductase-like, C-terminal NADP-linked domain"/>
    <property type="match status" value="1"/>
</dbReference>
<sequence length="528" mass="59991">MDRPARPRKSKWRLEFDNYLVNEAPKHFWLAVWVIAQIAYFVQSYYQLWTSPVTNTFRVVLSHGLPIARAAANLINLNSAILLFTVCRNIISIVRTTFLARYVPFDKNITFHICIAWAIVFWSFVHCAGHFYNFYAVELFLGGDVVTASQINFLSGPGSTGQIITISLFLMVTSAMEAVRRKHFEIFWFTHHLFIVFFGGTLMHGSFCLIKGDTGDVCRGGPTFWKFWIASAVFYLAERILREVRGRAKTYISKVVQHPSNVVEVQFTKPSFKQQAGQYIFISCPEIATYEWHPFTLTSSPNEPFVSLHIRVVGDWTTAFARRLGCRFGNKDEATMTPPSSLPFVMIDGPYGSASEDVFDFEVGILVGAGIGVTPFASILKTIWYRVKLADSLVKLKKVYFVWVCRDKEAFEWFQDLLLTIEEENLDGFLDIMTYLTAGLKPNEIRNVILNDEEGGKDAITGLRSRTLFGRPNWDVVFKTIRDTHPATDVGVFFCGPKVLSATLHKASNKWTDAGEGGTRFFYGKENF</sequence>
<dbReference type="Pfam" id="PF08022">
    <property type="entry name" value="FAD_binding_8"/>
    <property type="match status" value="1"/>
</dbReference>
<feature type="transmembrane region" description="Helical" evidence="11">
    <location>
        <begin position="108"/>
        <end position="131"/>
    </location>
</feature>
<dbReference type="CDD" id="cd06186">
    <property type="entry name" value="NOX_Duox_like_FAD_NADP"/>
    <property type="match status" value="1"/>
</dbReference>
<dbReference type="GO" id="GO:0042554">
    <property type="term" value="P:superoxide anion generation"/>
    <property type="evidence" value="ECO:0007669"/>
    <property type="project" value="TreeGrafter"/>
</dbReference>
<keyword evidence="14" id="KW-1185">Reference proteome</keyword>
<dbReference type="InterPro" id="IPR017927">
    <property type="entry name" value="FAD-bd_FR_type"/>
</dbReference>
<protein>
    <recommendedName>
        <fullName evidence="12">FAD-binding FR-type domain-containing protein</fullName>
    </recommendedName>
</protein>
<keyword evidence="9" id="KW-0406">Ion transport</keyword>
<evidence type="ECO:0000256" key="9">
    <source>
        <dbReference type="ARBA" id="ARBA00023065"/>
    </source>
</evidence>
<keyword evidence="3 11" id="KW-0812">Transmembrane</keyword>
<feature type="transmembrane region" description="Helical" evidence="11">
    <location>
        <begin position="184"/>
        <end position="203"/>
    </location>
</feature>
<evidence type="ECO:0000256" key="11">
    <source>
        <dbReference type="SAM" id="Phobius"/>
    </source>
</evidence>
<dbReference type="PROSITE" id="PS51384">
    <property type="entry name" value="FAD_FR"/>
    <property type="match status" value="1"/>
</dbReference>
<accession>A0A507FPM1</accession>
<evidence type="ECO:0000256" key="3">
    <source>
        <dbReference type="ARBA" id="ARBA00022692"/>
    </source>
</evidence>
<dbReference type="InterPro" id="IPR050369">
    <property type="entry name" value="RBOH/FRE"/>
</dbReference>
<reference evidence="13 14" key="1">
    <citation type="journal article" date="2019" name="Sci. Rep.">
        <title>Comparative genomics of chytrid fungi reveal insights into the obligate biotrophic and pathogenic lifestyle of Synchytrium endobioticum.</title>
        <authorList>
            <person name="van de Vossenberg B.T.L.H."/>
            <person name="Warris S."/>
            <person name="Nguyen H.D.T."/>
            <person name="van Gent-Pelzer M.P.E."/>
            <person name="Joly D.L."/>
            <person name="van de Geest H.C."/>
            <person name="Bonants P.J.M."/>
            <person name="Smith D.S."/>
            <person name="Levesque C.A."/>
            <person name="van der Lee T.A.J."/>
        </authorList>
    </citation>
    <scope>NUCLEOTIDE SEQUENCE [LARGE SCALE GENOMIC DNA]</scope>
    <source>
        <strain evidence="13 14">CBS 675.73</strain>
    </source>
</reference>
<evidence type="ECO:0000256" key="4">
    <source>
        <dbReference type="ARBA" id="ARBA00022723"/>
    </source>
</evidence>
<feature type="transmembrane region" description="Helical" evidence="11">
    <location>
        <begin position="151"/>
        <end position="172"/>
    </location>
</feature>
<dbReference type="Pfam" id="PF08030">
    <property type="entry name" value="NAD_binding_6"/>
    <property type="match status" value="1"/>
</dbReference>
<evidence type="ECO:0000256" key="2">
    <source>
        <dbReference type="ARBA" id="ARBA00022617"/>
    </source>
</evidence>
<dbReference type="InterPro" id="IPR039261">
    <property type="entry name" value="FNR_nucleotide-bd"/>
</dbReference>
<dbReference type="SFLD" id="SFLDG01169">
    <property type="entry name" value="NADPH_oxidase_subgroup_(NOX)"/>
    <property type="match status" value="1"/>
</dbReference>
<dbReference type="InterPro" id="IPR017938">
    <property type="entry name" value="Riboflavin_synthase-like_b-brl"/>
</dbReference>
<dbReference type="FunFam" id="3.40.50.80:FF:000004">
    <property type="entry name" value="NADPH oxidase isoform 2"/>
    <property type="match status" value="1"/>
</dbReference>
<feature type="transmembrane region" description="Helical" evidence="11">
    <location>
        <begin position="28"/>
        <end position="46"/>
    </location>
</feature>
<evidence type="ECO:0000256" key="8">
    <source>
        <dbReference type="ARBA" id="ARBA00023004"/>
    </source>
</evidence>
<keyword evidence="10 11" id="KW-0472">Membrane</keyword>
<gene>
    <name evidence="13" type="ORF">CcCBS67573_g00556</name>
</gene>